<evidence type="ECO:0000313" key="3">
    <source>
        <dbReference type="Proteomes" id="UP001153328"/>
    </source>
</evidence>
<evidence type="ECO:0000256" key="1">
    <source>
        <dbReference type="SAM" id="MobiDB-lite"/>
    </source>
</evidence>
<protein>
    <submittedName>
        <fullName evidence="2">Uncharacterized protein</fullName>
    </submittedName>
</protein>
<gene>
    <name evidence="2" type="ORF">SBRY_11233</name>
</gene>
<dbReference type="AlphaFoldDB" id="A0A9W4E3L7"/>
<sequence length="21" mass="2189">MATGPAADTFGNRRTGPEGPW</sequence>
<feature type="region of interest" description="Disordered" evidence="1">
    <location>
        <begin position="1"/>
        <end position="21"/>
    </location>
</feature>
<evidence type="ECO:0000313" key="2">
    <source>
        <dbReference type="EMBL" id="CAG7609306.1"/>
    </source>
</evidence>
<name>A0A9W4E3L7_9ACTN</name>
<dbReference type="EMBL" id="CAJVAX010000001">
    <property type="protein sequence ID" value="CAG7609306.1"/>
    <property type="molecule type" value="Genomic_DNA"/>
</dbReference>
<accession>A0A9W4E3L7</accession>
<proteinExistence type="predicted"/>
<organism evidence="2 3">
    <name type="scientific">Actinacidiphila bryophytorum</name>
    <dbReference type="NCBI Taxonomy" id="1436133"/>
    <lineage>
        <taxon>Bacteria</taxon>
        <taxon>Bacillati</taxon>
        <taxon>Actinomycetota</taxon>
        <taxon>Actinomycetes</taxon>
        <taxon>Kitasatosporales</taxon>
        <taxon>Streptomycetaceae</taxon>
        <taxon>Actinacidiphila</taxon>
    </lineage>
</organism>
<keyword evidence="3" id="KW-1185">Reference proteome</keyword>
<dbReference type="Proteomes" id="UP001153328">
    <property type="component" value="Unassembled WGS sequence"/>
</dbReference>
<reference evidence="2" key="1">
    <citation type="submission" date="2021-06" db="EMBL/GenBank/DDBJ databases">
        <authorList>
            <person name="Arsene-Ploetze F."/>
        </authorList>
    </citation>
    <scope>NUCLEOTIDE SEQUENCE</scope>
    <source>
        <strain evidence="2">SBRY1</strain>
    </source>
</reference>
<comment type="caution">
    <text evidence="2">The sequence shown here is derived from an EMBL/GenBank/DDBJ whole genome shotgun (WGS) entry which is preliminary data.</text>
</comment>